<proteinExistence type="predicted"/>
<dbReference type="Proteomes" id="UP000635726">
    <property type="component" value="Unassembled WGS sequence"/>
</dbReference>
<accession>A0A917PAU8</accession>
<organism evidence="1 2">
    <name type="scientific">Deinococcus aquiradiocola</name>
    <dbReference type="NCBI Taxonomy" id="393059"/>
    <lineage>
        <taxon>Bacteria</taxon>
        <taxon>Thermotogati</taxon>
        <taxon>Deinococcota</taxon>
        <taxon>Deinococci</taxon>
        <taxon>Deinococcales</taxon>
        <taxon>Deinococcaceae</taxon>
        <taxon>Deinococcus</taxon>
    </lineage>
</organism>
<name>A0A917PAU8_9DEIO</name>
<reference evidence="1" key="2">
    <citation type="submission" date="2020-09" db="EMBL/GenBank/DDBJ databases">
        <authorList>
            <person name="Sun Q."/>
            <person name="Ohkuma M."/>
        </authorList>
    </citation>
    <scope>NUCLEOTIDE SEQUENCE</scope>
    <source>
        <strain evidence="1">JCM 14371</strain>
    </source>
</reference>
<evidence type="ECO:0000313" key="1">
    <source>
        <dbReference type="EMBL" id="GGJ69040.1"/>
    </source>
</evidence>
<comment type="caution">
    <text evidence="1">The sequence shown here is derived from an EMBL/GenBank/DDBJ whole genome shotgun (WGS) entry which is preliminary data.</text>
</comment>
<evidence type="ECO:0000313" key="2">
    <source>
        <dbReference type="Proteomes" id="UP000635726"/>
    </source>
</evidence>
<dbReference type="AlphaFoldDB" id="A0A917PAU8"/>
<reference evidence="1" key="1">
    <citation type="journal article" date="2014" name="Int. J. Syst. Evol. Microbiol.">
        <title>Complete genome sequence of Corynebacterium casei LMG S-19264T (=DSM 44701T), isolated from a smear-ripened cheese.</title>
        <authorList>
            <consortium name="US DOE Joint Genome Institute (JGI-PGF)"/>
            <person name="Walter F."/>
            <person name="Albersmeier A."/>
            <person name="Kalinowski J."/>
            <person name="Ruckert C."/>
        </authorList>
    </citation>
    <scope>NUCLEOTIDE SEQUENCE</scope>
    <source>
        <strain evidence="1">JCM 14371</strain>
    </source>
</reference>
<dbReference type="RefSeq" id="WP_188961369.1">
    <property type="nucleotide sequence ID" value="NZ_BMOE01000003.1"/>
</dbReference>
<keyword evidence="2" id="KW-1185">Reference proteome</keyword>
<sequence length="183" mass="20002">MTADRDPITRLLQDDRVTAPTRAALTARLNPATVPRPHVFNFEEFARLEALSVRLVPHDPAHMPLARRIDARLASGDTDGWRYDHLPPDEASYRALLAALPGDFTALDGGLQDEALHALQAAHPHAFEDLLAELTEGYYSHPAAQAAIGYVGFADAHGWTETRLDRLDPNEAAALALLRGEDA</sequence>
<protein>
    <recommendedName>
        <fullName evidence="3">Gluconate 2-dehydrogenase subunit 3 family protein</fullName>
    </recommendedName>
</protein>
<evidence type="ECO:0008006" key="3">
    <source>
        <dbReference type="Google" id="ProtNLM"/>
    </source>
</evidence>
<dbReference type="EMBL" id="BMOE01000003">
    <property type="protein sequence ID" value="GGJ69040.1"/>
    <property type="molecule type" value="Genomic_DNA"/>
</dbReference>
<gene>
    <name evidence="1" type="ORF">GCM10008939_11890</name>
</gene>